<accession>A0A0C9VP75</accession>
<dbReference type="InterPro" id="IPR045339">
    <property type="entry name" value="DUF6534"/>
</dbReference>
<proteinExistence type="predicted"/>
<protein>
    <recommendedName>
        <fullName evidence="2">DUF6534 domain-containing protein</fullName>
    </recommendedName>
</protein>
<gene>
    <name evidence="3" type="ORF">HYDPIDRAFT_33182</name>
</gene>
<evidence type="ECO:0000313" key="4">
    <source>
        <dbReference type="Proteomes" id="UP000053820"/>
    </source>
</evidence>
<feature type="transmembrane region" description="Helical" evidence="1">
    <location>
        <begin position="242"/>
        <end position="260"/>
    </location>
</feature>
<keyword evidence="1" id="KW-0472">Membrane</keyword>
<dbReference type="OrthoDB" id="3214861at2759"/>
<dbReference type="EMBL" id="KN839887">
    <property type="protein sequence ID" value="KIJ59495.1"/>
    <property type="molecule type" value="Genomic_DNA"/>
</dbReference>
<evidence type="ECO:0000256" key="1">
    <source>
        <dbReference type="SAM" id="Phobius"/>
    </source>
</evidence>
<feature type="transmembrane region" description="Helical" evidence="1">
    <location>
        <begin position="212"/>
        <end position="230"/>
    </location>
</feature>
<evidence type="ECO:0000313" key="3">
    <source>
        <dbReference type="EMBL" id="KIJ59495.1"/>
    </source>
</evidence>
<feature type="transmembrane region" description="Helical" evidence="1">
    <location>
        <begin position="143"/>
        <end position="166"/>
    </location>
</feature>
<dbReference type="AlphaFoldDB" id="A0A0C9VP75"/>
<dbReference type="Pfam" id="PF20152">
    <property type="entry name" value="DUF6534"/>
    <property type="match status" value="1"/>
</dbReference>
<dbReference type="Proteomes" id="UP000053820">
    <property type="component" value="Unassembled WGS sequence"/>
</dbReference>
<keyword evidence="4" id="KW-1185">Reference proteome</keyword>
<dbReference type="PANTHER" id="PTHR40465">
    <property type="entry name" value="CHROMOSOME 1, WHOLE GENOME SHOTGUN SEQUENCE"/>
    <property type="match status" value="1"/>
</dbReference>
<feature type="domain" description="DUF6534" evidence="2">
    <location>
        <begin position="214"/>
        <end position="313"/>
    </location>
</feature>
<keyword evidence="1" id="KW-0812">Transmembrane</keyword>
<evidence type="ECO:0000259" key="2">
    <source>
        <dbReference type="Pfam" id="PF20152"/>
    </source>
</evidence>
<feature type="transmembrane region" description="Helical" evidence="1">
    <location>
        <begin position="96"/>
        <end position="115"/>
    </location>
</feature>
<reference evidence="3 4" key="1">
    <citation type="submission" date="2014-04" db="EMBL/GenBank/DDBJ databases">
        <title>Evolutionary Origins and Diversification of the Mycorrhizal Mutualists.</title>
        <authorList>
            <consortium name="DOE Joint Genome Institute"/>
            <consortium name="Mycorrhizal Genomics Consortium"/>
            <person name="Kohler A."/>
            <person name="Kuo A."/>
            <person name="Nagy L.G."/>
            <person name="Floudas D."/>
            <person name="Copeland A."/>
            <person name="Barry K.W."/>
            <person name="Cichocki N."/>
            <person name="Veneault-Fourrey C."/>
            <person name="LaButti K."/>
            <person name="Lindquist E.A."/>
            <person name="Lipzen A."/>
            <person name="Lundell T."/>
            <person name="Morin E."/>
            <person name="Murat C."/>
            <person name="Riley R."/>
            <person name="Ohm R."/>
            <person name="Sun H."/>
            <person name="Tunlid A."/>
            <person name="Henrissat B."/>
            <person name="Grigoriev I.V."/>
            <person name="Hibbett D.S."/>
            <person name="Martin F."/>
        </authorList>
    </citation>
    <scope>NUCLEOTIDE SEQUENCE [LARGE SCALE GENOMIC DNA]</scope>
    <source>
        <strain evidence="3 4">MD-312</strain>
    </source>
</reference>
<organism evidence="3 4">
    <name type="scientific">Hydnomerulius pinastri MD-312</name>
    <dbReference type="NCBI Taxonomy" id="994086"/>
    <lineage>
        <taxon>Eukaryota</taxon>
        <taxon>Fungi</taxon>
        <taxon>Dikarya</taxon>
        <taxon>Basidiomycota</taxon>
        <taxon>Agaricomycotina</taxon>
        <taxon>Agaricomycetes</taxon>
        <taxon>Agaricomycetidae</taxon>
        <taxon>Boletales</taxon>
        <taxon>Boletales incertae sedis</taxon>
        <taxon>Leucogyrophana</taxon>
    </lineage>
</organism>
<sequence>MNSTSTPTLFPRLDLSSNIGTGYWGLLGASVLLGCTVLQAYFYFRNNNDGWRLRGLVISLCALDTISWALFVYVYYHYLVQNFDNILVITAVPWPFGTELFVASTVTLLSQLFFARQIYGGAFRAVTCKPTSQASLTVNEKCWAIPVVIVVLAVVAFGSCKAPVWASALVTVSLWRRSTYPTPASAVLAVQGDTFGFILSKTVSIPTDINKASATACDIIATIAMCFILSRARTAISRTRSIVALLIIYITNRAILLALFQSADLLLYACAASQDYWCSAIVGSVYGPMYRLPVHMCLSKIYVNTLLAMLNARPGLNQSYEVSTIILEEAPCSSEDHSAWQLTFANPITAYEPSPRPRVR</sequence>
<dbReference type="HOGENOM" id="CLU_046025_5_0_1"/>
<name>A0A0C9VP75_9AGAM</name>
<dbReference type="PANTHER" id="PTHR40465:SF1">
    <property type="entry name" value="DUF6534 DOMAIN-CONTAINING PROTEIN"/>
    <property type="match status" value="1"/>
</dbReference>
<feature type="transmembrane region" description="Helical" evidence="1">
    <location>
        <begin position="23"/>
        <end position="44"/>
    </location>
</feature>
<keyword evidence="1" id="KW-1133">Transmembrane helix</keyword>
<feature type="transmembrane region" description="Helical" evidence="1">
    <location>
        <begin position="56"/>
        <end position="76"/>
    </location>
</feature>